<gene>
    <name evidence="2" type="ORF">EW145_g7238</name>
</gene>
<sequence length="293" mass="33152">MEWSAENDYRRPLLSKGLKYHPTPIDEVIFPPPPDLFPDTDKSVAHMMRLITGSTDQRSLPSLNSDRRGEEPASPSPSWDTIDIFSGTYAITMIQRVTTAEDVERVLRAFTRTPWLIREPKLPIIRLAAARLFSDTWDLACGKFCLDSEEQDVPHTMEDTTLTLSQMERPIGTTRGIVIARLYGGLFKVNILTGDEVVVACEMLLEHHQRLTHIQGLWELITSAGEEVCREATLQRMLSIQRTLKETERDSSDPEVDHYSDLIIQLIDAFVLVQAEKTKAADTEEGAQVTEDE</sequence>
<dbReference type="OrthoDB" id="3317047at2759"/>
<evidence type="ECO:0000313" key="2">
    <source>
        <dbReference type="EMBL" id="THG99590.1"/>
    </source>
</evidence>
<comment type="caution">
    <text evidence="2">The sequence shown here is derived from an EMBL/GenBank/DDBJ whole genome shotgun (WGS) entry which is preliminary data.</text>
</comment>
<name>A0A4S4KN74_9AGAM</name>
<reference evidence="2 3" key="1">
    <citation type="submission" date="2019-02" db="EMBL/GenBank/DDBJ databases">
        <title>Genome sequencing of the rare red list fungi Phellinidium pouzarii.</title>
        <authorList>
            <person name="Buettner E."/>
            <person name="Kellner H."/>
        </authorList>
    </citation>
    <scope>NUCLEOTIDE SEQUENCE [LARGE SCALE GENOMIC DNA]</scope>
    <source>
        <strain evidence="2 3">DSM 108285</strain>
    </source>
</reference>
<accession>A0A4S4KN74</accession>
<feature type="region of interest" description="Disordered" evidence="1">
    <location>
        <begin position="56"/>
        <end position="80"/>
    </location>
</feature>
<evidence type="ECO:0000256" key="1">
    <source>
        <dbReference type="SAM" id="MobiDB-lite"/>
    </source>
</evidence>
<dbReference type="AlphaFoldDB" id="A0A4S4KN74"/>
<dbReference type="Proteomes" id="UP000308199">
    <property type="component" value="Unassembled WGS sequence"/>
</dbReference>
<evidence type="ECO:0000313" key="3">
    <source>
        <dbReference type="Proteomes" id="UP000308199"/>
    </source>
</evidence>
<dbReference type="EMBL" id="SGPK01000678">
    <property type="protein sequence ID" value="THG99590.1"/>
    <property type="molecule type" value="Genomic_DNA"/>
</dbReference>
<proteinExistence type="predicted"/>
<organism evidence="2 3">
    <name type="scientific">Phellinidium pouzarii</name>
    <dbReference type="NCBI Taxonomy" id="167371"/>
    <lineage>
        <taxon>Eukaryota</taxon>
        <taxon>Fungi</taxon>
        <taxon>Dikarya</taxon>
        <taxon>Basidiomycota</taxon>
        <taxon>Agaricomycotina</taxon>
        <taxon>Agaricomycetes</taxon>
        <taxon>Hymenochaetales</taxon>
        <taxon>Hymenochaetaceae</taxon>
        <taxon>Phellinidium</taxon>
    </lineage>
</organism>
<protein>
    <submittedName>
        <fullName evidence="2">Uncharacterized protein</fullName>
    </submittedName>
</protein>
<keyword evidence="3" id="KW-1185">Reference proteome</keyword>